<feature type="region of interest" description="Disordered" evidence="2">
    <location>
        <begin position="302"/>
        <end position="325"/>
    </location>
</feature>
<feature type="region of interest" description="Disordered" evidence="2">
    <location>
        <begin position="170"/>
        <end position="268"/>
    </location>
</feature>
<keyword evidence="1" id="KW-0862">Zinc</keyword>
<feature type="compositionally biased region" description="Polar residues" evidence="2">
    <location>
        <begin position="415"/>
        <end position="436"/>
    </location>
</feature>
<dbReference type="Proteomes" id="UP001231189">
    <property type="component" value="Unassembled WGS sequence"/>
</dbReference>
<dbReference type="Gene3D" id="4.10.60.10">
    <property type="entry name" value="Zinc finger, CCHC-type"/>
    <property type="match status" value="1"/>
</dbReference>
<protein>
    <recommendedName>
        <fullName evidence="3">CCHC-type domain-containing protein</fullName>
    </recommendedName>
</protein>
<keyword evidence="5" id="KW-1185">Reference proteome</keyword>
<name>A0AAD8VIB1_LOLMU</name>
<dbReference type="AlphaFoldDB" id="A0AAD8VIB1"/>
<dbReference type="SMART" id="SM00343">
    <property type="entry name" value="ZnF_C2HC"/>
    <property type="match status" value="1"/>
</dbReference>
<keyword evidence="1" id="KW-0863">Zinc-finger</keyword>
<sequence>MMQLLQTLLADRETERAERQANIAALQNIANQGPGNHDHPGSKLKNFQNTNPPVFSKTEEPLDADDWLQTMENNLEVAGVEANEKVLFATHYLAGPARAWWTSTRAMNGGQFMTWEDFKLKFSKYHVPPGLIKKMRDEFRELKQDCLVNIPFADLEALVDSAIQMEGKLNQANENRKRRMANQSGSSHTQKFRPISSGGFTPRNNKPPKQNSRPGYQNRSGGNSKPGGYNNNNYNNNYYYNRAPPRAPNNNNNTNTAPRTGSNAVPVANKQDKTTITCYECGVVGHYSNECPKRLAKLAGNTAAPAQQQRRVSTGKKFAPNNPNNRNGRLYHMNAEEAQEAPDVVLGSFVATLMCFRMIYPTILVNIPFADLEALVDSAIQMEGKLNQANENRKSRMANQSGSSHTQKFRPISSGGFTPRNNKPPMQNSRPGYQNRSGGNSKPGGYNNKNYNNNYYYNRAPPRAPNNNNNNTNTAQATPSRCEQAGQDHHHLL</sequence>
<dbReference type="Pfam" id="PF03732">
    <property type="entry name" value="Retrotrans_gag"/>
    <property type="match status" value="1"/>
</dbReference>
<feature type="compositionally biased region" description="Polar residues" evidence="2">
    <location>
        <begin position="397"/>
        <end position="406"/>
    </location>
</feature>
<feature type="region of interest" description="Disordered" evidence="2">
    <location>
        <begin position="388"/>
        <end position="493"/>
    </location>
</feature>
<accession>A0AAD8VIB1</accession>
<dbReference type="InterPro" id="IPR005162">
    <property type="entry name" value="Retrotrans_gag_dom"/>
</dbReference>
<organism evidence="4 5">
    <name type="scientific">Lolium multiflorum</name>
    <name type="common">Italian ryegrass</name>
    <name type="synonym">Lolium perenne subsp. multiflorum</name>
    <dbReference type="NCBI Taxonomy" id="4521"/>
    <lineage>
        <taxon>Eukaryota</taxon>
        <taxon>Viridiplantae</taxon>
        <taxon>Streptophyta</taxon>
        <taxon>Embryophyta</taxon>
        <taxon>Tracheophyta</taxon>
        <taxon>Spermatophyta</taxon>
        <taxon>Magnoliopsida</taxon>
        <taxon>Liliopsida</taxon>
        <taxon>Poales</taxon>
        <taxon>Poaceae</taxon>
        <taxon>BOP clade</taxon>
        <taxon>Pooideae</taxon>
        <taxon>Poodae</taxon>
        <taxon>Poeae</taxon>
        <taxon>Poeae Chloroplast Group 2 (Poeae type)</taxon>
        <taxon>Loliodinae</taxon>
        <taxon>Loliinae</taxon>
        <taxon>Lolium</taxon>
    </lineage>
</organism>
<dbReference type="InterPro" id="IPR036875">
    <property type="entry name" value="Znf_CCHC_sf"/>
</dbReference>
<evidence type="ECO:0000313" key="5">
    <source>
        <dbReference type="Proteomes" id="UP001231189"/>
    </source>
</evidence>
<gene>
    <name evidence="4" type="ORF">QYE76_029453</name>
</gene>
<evidence type="ECO:0000259" key="3">
    <source>
        <dbReference type="PROSITE" id="PS50158"/>
    </source>
</evidence>
<dbReference type="Pfam" id="PF00098">
    <property type="entry name" value="zf-CCHC"/>
    <property type="match status" value="1"/>
</dbReference>
<evidence type="ECO:0000256" key="2">
    <source>
        <dbReference type="SAM" id="MobiDB-lite"/>
    </source>
</evidence>
<feature type="compositionally biased region" description="Low complexity" evidence="2">
    <location>
        <begin position="437"/>
        <end position="474"/>
    </location>
</feature>
<dbReference type="GO" id="GO:0003676">
    <property type="term" value="F:nucleic acid binding"/>
    <property type="evidence" value="ECO:0007669"/>
    <property type="project" value="InterPro"/>
</dbReference>
<dbReference type="SUPFAM" id="SSF57756">
    <property type="entry name" value="Retrovirus zinc finger-like domains"/>
    <property type="match status" value="1"/>
</dbReference>
<dbReference type="GO" id="GO:0008270">
    <property type="term" value="F:zinc ion binding"/>
    <property type="evidence" value="ECO:0007669"/>
    <property type="project" value="UniProtKB-KW"/>
</dbReference>
<reference evidence="4" key="1">
    <citation type="submission" date="2023-07" db="EMBL/GenBank/DDBJ databases">
        <title>A chromosome-level genome assembly of Lolium multiflorum.</title>
        <authorList>
            <person name="Chen Y."/>
            <person name="Copetti D."/>
            <person name="Kolliker R."/>
            <person name="Studer B."/>
        </authorList>
    </citation>
    <scope>NUCLEOTIDE SEQUENCE</scope>
    <source>
        <strain evidence="4">02402/16</strain>
        <tissue evidence="4">Leaf</tissue>
    </source>
</reference>
<evidence type="ECO:0000256" key="1">
    <source>
        <dbReference type="PROSITE-ProRule" id="PRU00047"/>
    </source>
</evidence>
<dbReference type="PROSITE" id="PS50158">
    <property type="entry name" value="ZF_CCHC"/>
    <property type="match status" value="1"/>
</dbReference>
<feature type="compositionally biased region" description="Low complexity" evidence="2">
    <location>
        <begin position="226"/>
        <end position="261"/>
    </location>
</feature>
<comment type="caution">
    <text evidence="4">The sequence shown here is derived from an EMBL/GenBank/DDBJ whole genome shotgun (WGS) entry which is preliminary data.</text>
</comment>
<dbReference type="EMBL" id="JAUUTY010000007">
    <property type="protein sequence ID" value="KAK1605780.1"/>
    <property type="molecule type" value="Genomic_DNA"/>
</dbReference>
<feature type="compositionally biased region" description="Polar residues" evidence="2">
    <location>
        <begin position="198"/>
        <end position="223"/>
    </location>
</feature>
<keyword evidence="1" id="KW-0479">Metal-binding</keyword>
<feature type="domain" description="CCHC-type" evidence="3">
    <location>
        <begin position="278"/>
        <end position="293"/>
    </location>
</feature>
<dbReference type="InterPro" id="IPR001878">
    <property type="entry name" value="Znf_CCHC"/>
</dbReference>
<proteinExistence type="predicted"/>
<evidence type="ECO:0000313" key="4">
    <source>
        <dbReference type="EMBL" id="KAK1605780.1"/>
    </source>
</evidence>